<sequence length="402" mass="45577">MYVVAPALPAPYKWLQVPLSALHTDRWPGYFAMWPERSNIRSYYVMIPAELKDAFFRNPSMRDASQWSLAVIATATVVTSAMALYYYATYNGFEPANLNLGYYVSLLSPQEFNWTSGFSFSFLDLNEDDEEDHDDDEHIDPELLDGFESANLHHCCNVRLVSADPTSDLCHRPLHMDLLEGKTSRKPLCSGILKSPRASILKQPNQSLCCDLRKPADTPNLRHSRSFQYASSSPRGSWVKEYTISKGGKRLKTSSSSDYLTVPPEQTCPAYERASHPIKNPSRRVSLTEPDWQPFADSHYRARQRTVLAKLVKTYLNKSLDSTTPSTPTEQMADKFFKETLPLVSSSPLRNGSEFWFERFAGSTAAGRKRSDFRRRKRTLADSFNSSVFDKLIHSPNAATPE</sequence>
<feature type="transmembrane region" description="Helical" evidence="1">
    <location>
        <begin position="67"/>
        <end position="88"/>
    </location>
</feature>
<evidence type="ECO:0000313" key="2">
    <source>
        <dbReference type="EMBL" id="EDP42714.1"/>
    </source>
</evidence>
<dbReference type="Proteomes" id="UP000008837">
    <property type="component" value="Unassembled WGS sequence"/>
</dbReference>
<dbReference type="AlphaFoldDB" id="A8Q6B8"/>
<accession>A8Q6B8</accession>
<dbReference type="EMBL" id="AAYY01000010">
    <property type="protein sequence ID" value="EDP42714.1"/>
    <property type="molecule type" value="Genomic_DNA"/>
</dbReference>
<protein>
    <submittedName>
        <fullName evidence="2">Uncharacterized protein</fullName>
    </submittedName>
</protein>
<name>A8Q6B8_MALGO</name>
<reference evidence="2 3" key="1">
    <citation type="journal article" date="2007" name="Proc. Natl. Acad. Sci. U.S.A.">
        <title>Dandruff-associated Malassezia genomes reveal convergent and divergent virulence traits shared with plant and human fungal pathogens.</title>
        <authorList>
            <person name="Xu J."/>
            <person name="Saunders C.W."/>
            <person name="Hu P."/>
            <person name="Grant R.A."/>
            <person name="Boekhout T."/>
            <person name="Kuramae E.E."/>
            <person name="Kronstad J.W."/>
            <person name="Deangelis Y.M."/>
            <person name="Reeder N.L."/>
            <person name="Johnstone K.R."/>
            <person name="Leland M."/>
            <person name="Fieno A.M."/>
            <person name="Begley W.M."/>
            <person name="Sun Y."/>
            <person name="Lacey M.P."/>
            <person name="Chaudhary T."/>
            <person name="Keough T."/>
            <person name="Chu L."/>
            <person name="Sears R."/>
            <person name="Yuan B."/>
            <person name="Dawson T.L.Jr."/>
        </authorList>
    </citation>
    <scope>NUCLEOTIDE SEQUENCE [LARGE SCALE GENOMIC DNA]</scope>
    <source>
        <strain evidence="3">ATCC MYA-4612 / CBS 7966</strain>
    </source>
</reference>
<dbReference type="OMA" id="PFADSHY"/>
<keyword evidence="3" id="KW-1185">Reference proteome</keyword>
<keyword evidence="1" id="KW-1133">Transmembrane helix</keyword>
<dbReference type="VEuPathDB" id="FungiDB:MGL_2914"/>
<keyword evidence="1" id="KW-0812">Transmembrane</keyword>
<gene>
    <name evidence="2" type="ORF">MGL_2914</name>
</gene>
<evidence type="ECO:0000256" key="1">
    <source>
        <dbReference type="SAM" id="Phobius"/>
    </source>
</evidence>
<proteinExistence type="predicted"/>
<dbReference type="GeneID" id="5854235"/>
<dbReference type="STRING" id="425265.A8Q6B8"/>
<dbReference type="OrthoDB" id="3358698at2759"/>
<keyword evidence="1" id="KW-0472">Membrane</keyword>
<organism evidence="2 3">
    <name type="scientific">Malassezia globosa (strain ATCC MYA-4612 / CBS 7966)</name>
    <name type="common">Dandruff-associated fungus</name>
    <dbReference type="NCBI Taxonomy" id="425265"/>
    <lineage>
        <taxon>Eukaryota</taxon>
        <taxon>Fungi</taxon>
        <taxon>Dikarya</taxon>
        <taxon>Basidiomycota</taxon>
        <taxon>Ustilaginomycotina</taxon>
        <taxon>Malasseziomycetes</taxon>
        <taxon>Malasseziales</taxon>
        <taxon>Malasseziaceae</taxon>
        <taxon>Malassezia</taxon>
    </lineage>
</organism>
<evidence type="ECO:0000313" key="3">
    <source>
        <dbReference type="Proteomes" id="UP000008837"/>
    </source>
</evidence>
<comment type="caution">
    <text evidence="2">The sequence shown here is derived from an EMBL/GenBank/DDBJ whole genome shotgun (WGS) entry which is preliminary data.</text>
</comment>
<dbReference type="InParanoid" id="A8Q6B8"/>
<dbReference type="KEGG" id="mgl:MGL_2914"/>
<dbReference type="RefSeq" id="XP_001729928.1">
    <property type="nucleotide sequence ID" value="XM_001729876.1"/>
</dbReference>